<sequence>MTYPDGLSLPRPDERDEDRRSTASIRPAMLDLMLPAELPADLVTNPAEAALIARTLDGFLDALDLPERRGARCQALLASLGHAGSGGVAGVGQTDIPAKTAEVEDFDRYFNVRRVATDSPALTLLRGLLQTATAVLSLAERGSLPPAKVARQVQGFASYARLLERLCNLDPRTGAVQQ</sequence>
<organism evidence="2 3">
    <name type="scientific">Paracoccus caeni</name>
    <dbReference type="NCBI Taxonomy" id="657651"/>
    <lineage>
        <taxon>Bacteria</taxon>
        <taxon>Pseudomonadati</taxon>
        <taxon>Pseudomonadota</taxon>
        <taxon>Alphaproteobacteria</taxon>
        <taxon>Rhodobacterales</taxon>
        <taxon>Paracoccaceae</taxon>
        <taxon>Paracoccus</taxon>
    </lineage>
</organism>
<feature type="compositionally biased region" description="Basic and acidic residues" evidence="1">
    <location>
        <begin position="11"/>
        <end position="21"/>
    </location>
</feature>
<accession>A0A934SE34</accession>
<evidence type="ECO:0000313" key="3">
    <source>
        <dbReference type="Proteomes" id="UP000640485"/>
    </source>
</evidence>
<dbReference type="EMBL" id="JAEPRQ010000002">
    <property type="protein sequence ID" value="MBK4215978.1"/>
    <property type="molecule type" value="Genomic_DNA"/>
</dbReference>
<comment type="caution">
    <text evidence="2">The sequence shown here is derived from an EMBL/GenBank/DDBJ whole genome shotgun (WGS) entry which is preliminary data.</text>
</comment>
<reference evidence="2" key="1">
    <citation type="submission" date="2021-01" db="EMBL/GenBank/DDBJ databases">
        <title>Paracoccus amoyensis sp. nov., isolated from the surface seawater along the coast of Xiamen Island, China.</title>
        <authorList>
            <person name="Lyu L."/>
        </authorList>
    </citation>
    <scope>NUCLEOTIDE SEQUENCE</scope>
    <source>
        <strain evidence="2">MJ17</strain>
    </source>
</reference>
<evidence type="ECO:0000313" key="2">
    <source>
        <dbReference type="EMBL" id="MBK4215978.1"/>
    </source>
</evidence>
<name>A0A934SE34_9RHOB</name>
<dbReference type="AlphaFoldDB" id="A0A934SE34"/>
<gene>
    <name evidence="2" type="ORF">JJJ17_08585</name>
</gene>
<dbReference type="Proteomes" id="UP000640485">
    <property type="component" value="Unassembled WGS sequence"/>
</dbReference>
<proteinExistence type="predicted"/>
<feature type="region of interest" description="Disordered" evidence="1">
    <location>
        <begin position="1"/>
        <end position="21"/>
    </location>
</feature>
<keyword evidence="3" id="KW-1185">Reference proteome</keyword>
<dbReference type="RefSeq" id="WP_200685435.1">
    <property type="nucleotide sequence ID" value="NZ_JAEPRQ010000002.1"/>
</dbReference>
<protein>
    <submittedName>
        <fullName evidence="2">Uncharacterized protein</fullName>
    </submittedName>
</protein>
<evidence type="ECO:0000256" key="1">
    <source>
        <dbReference type="SAM" id="MobiDB-lite"/>
    </source>
</evidence>